<keyword evidence="1" id="KW-0812">Transmembrane</keyword>
<dbReference type="EMBL" id="UYRR01025711">
    <property type="protein sequence ID" value="VDK35397.1"/>
    <property type="molecule type" value="Genomic_DNA"/>
</dbReference>
<gene>
    <name evidence="2" type="ORF">ASIM_LOCUS8937</name>
</gene>
<sequence>MGWTPLLILFIVLACLLILAIIALAIVYVRIDLKRGKLLKGNLILHLLVSDEAFDRCFINI</sequence>
<protein>
    <submittedName>
        <fullName evidence="2 4">Uncharacterized protein</fullName>
    </submittedName>
</protein>
<evidence type="ECO:0000256" key="1">
    <source>
        <dbReference type="SAM" id="Phobius"/>
    </source>
</evidence>
<reference evidence="4" key="1">
    <citation type="submission" date="2017-02" db="UniProtKB">
        <authorList>
            <consortium name="WormBaseParasite"/>
        </authorList>
    </citation>
    <scope>IDENTIFICATION</scope>
</reference>
<keyword evidence="1" id="KW-0472">Membrane</keyword>
<proteinExistence type="predicted"/>
<feature type="transmembrane region" description="Helical" evidence="1">
    <location>
        <begin position="6"/>
        <end position="29"/>
    </location>
</feature>
<evidence type="ECO:0000313" key="2">
    <source>
        <dbReference type="EMBL" id="VDK35397.1"/>
    </source>
</evidence>
<dbReference type="WBParaSite" id="ASIM_0000919001-mRNA-1">
    <property type="protein sequence ID" value="ASIM_0000919001-mRNA-1"/>
    <property type="gene ID" value="ASIM_0000919001"/>
</dbReference>
<evidence type="ECO:0000313" key="3">
    <source>
        <dbReference type="Proteomes" id="UP000267096"/>
    </source>
</evidence>
<reference evidence="2 3" key="2">
    <citation type="submission" date="2018-11" db="EMBL/GenBank/DDBJ databases">
        <authorList>
            <consortium name="Pathogen Informatics"/>
        </authorList>
    </citation>
    <scope>NUCLEOTIDE SEQUENCE [LARGE SCALE GENOMIC DNA]</scope>
</reference>
<dbReference type="Proteomes" id="UP000267096">
    <property type="component" value="Unassembled WGS sequence"/>
</dbReference>
<keyword evidence="1" id="KW-1133">Transmembrane helix</keyword>
<organism evidence="4">
    <name type="scientific">Anisakis simplex</name>
    <name type="common">Herring worm</name>
    <dbReference type="NCBI Taxonomy" id="6269"/>
    <lineage>
        <taxon>Eukaryota</taxon>
        <taxon>Metazoa</taxon>
        <taxon>Ecdysozoa</taxon>
        <taxon>Nematoda</taxon>
        <taxon>Chromadorea</taxon>
        <taxon>Rhabditida</taxon>
        <taxon>Spirurina</taxon>
        <taxon>Ascaridomorpha</taxon>
        <taxon>Ascaridoidea</taxon>
        <taxon>Anisakidae</taxon>
        <taxon>Anisakis</taxon>
        <taxon>Anisakis simplex complex</taxon>
    </lineage>
</organism>
<keyword evidence="3" id="KW-1185">Reference proteome</keyword>
<name>A0A0M3JNF0_ANISI</name>
<dbReference type="AlphaFoldDB" id="A0A0M3JNF0"/>
<evidence type="ECO:0000313" key="4">
    <source>
        <dbReference type="WBParaSite" id="ASIM_0000919001-mRNA-1"/>
    </source>
</evidence>
<accession>A0A0M3JNF0</accession>